<evidence type="ECO:0000313" key="3">
    <source>
        <dbReference type="EMBL" id="OQO06813.1"/>
    </source>
</evidence>
<keyword evidence="1" id="KW-0472">Membrane</keyword>
<proteinExistence type="predicted"/>
<dbReference type="OrthoDB" id="1076608at2759"/>
<keyword evidence="4" id="KW-1185">Reference proteome</keyword>
<reference evidence="4" key="1">
    <citation type="submission" date="2017-03" db="EMBL/GenBank/DDBJ databases">
        <title>Genomes of endolithic fungi from Antarctica.</title>
        <authorList>
            <person name="Coleine C."/>
            <person name="Masonjones S."/>
            <person name="Stajich J.E."/>
        </authorList>
    </citation>
    <scope>NUCLEOTIDE SEQUENCE [LARGE SCALE GENOMIC DNA]</scope>
    <source>
        <strain evidence="4">CCFEE 5527</strain>
    </source>
</reference>
<keyword evidence="1" id="KW-1133">Transmembrane helix</keyword>
<dbReference type="Proteomes" id="UP000192596">
    <property type="component" value="Unassembled WGS sequence"/>
</dbReference>
<keyword evidence="1" id="KW-0812">Transmembrane</keyword>
<gene>
    <name evidence="3" type="ORF">B0A48_08601</name>
</gene>
<name>A0A1V8T5Y0_9PEZI</name>
<evidence type="ECO:0000313" key="4">
    <source>
        <dbReference type="Proteomes" id="UP000192596"/>
    </source>
</evidence>
<dbReference type="InParanoid" id="A0A1V8T5Y0"/>
<dbReference type="InterPro" id="IPR032880">
    <property type="entry name" value="CSC1/OSCA1-like_N"/>
</dbReference>
<evidence type="ECO:0000259" key="2">
    <source>
        <dbReference type="Pfam" id="PF13967"/>
    </source>
</evidence>
<accession>A0A1V8T5Y0</accession>
<sequence length="121" mass="13326">MTANSTNSTGITDIFNGNAGVAQNNGGIATKSFVLNLATGVALFTFQFCGFLLLKSSNLGRRLYQPKTYLVQDRLRVEAIPVSPLAWIKRIFTIKGEELKAKCGLDGYFAIRFLRAMVIIF</sequence>
<dbReference type="EMBL" id="NAJO01000016">
    <property type="protein sequence ID" value="OQO06813.1"/>
    <property type="molecule type" value="Genomic_DNA"/>
</dbReference>
<dbReference type="AlphaFoldDB" id="A0A1V8T5Y0"/>
<comment type="caution">
    <text evidence="3">The sequence shown here is derived from an EMBL/GenBank/DDBJ whole genome shotgun (WGS) entry which is preliminary data.</text>
</comment>
<feature type="non-terminal residue" evidence="3">
    <location>
        <position position="121"/>
    </location>
</feature>
<dbReference type="Pfam" id="PF13967">
    <property type="entry name" value="RSN1_TM"/>
    <property type="match status" value="1"/>
</dbReference>
<evidence type="ECO:0000256" key="1">
    <source>
        <dbReference type="SAM" id="Phobius"/>
    </source>
</evidence>
<organism evidence="3 4">
    <name type="scientific">Cryoendolithus antarcticus</name>
    <dbReference type="NCBI Taxonomy" id="1507870"/>
    <lineage>
        <taxon>Eukaryota</taxon>
        <taxon>Fungi</taxon>
        <taxon>Dikarya</taxon>
        <taxon>Ascomycota</taxon>
        <taxon>Pezizomycotina</taxon>
        <taxon>Dothideomycetes</taxon>
        <taxon>Dothideomycetidae</taxon>
        <taxon>Cladosporiales</taxon>
        <taxon>Cladosporiaceae</taxon>
        <taxon>Cryoendolithus</taxon>
    </lineage>
</organism>
<feature type="domain" description="CSC1/OSCA1-like N-terminal transmembrane" evidence="2">
    <location>
        <begin position="32"/>
        <end position="121"/>
    </location>
</feature>
<feature type="transmembrane region" description="Helical" evidence="1">
    <location>
        <begin position="33"/>
        <end position="54"/>
    </location>
</feature>
<protein>
    <recommendedName>
        <fullName evidence="2">CSC1/OSCA1-like N-terminal transmembrane domain-containing protein</fullName>
    </recommendedName>
</protein>